<dbReference type="KEGG" id="kst:KSMBR1_1921"/>
<reference evidence="4" key="4">
    <citation type="submission" date="2017-10" db="EMBL/GenBank/DDBJ databases">
        <authorList>
            <person name="Frank J."/>
        </authorList>
    </citation>
    <scope>NUCLEOTIDE SEQUENCE [LARGE SCALE GENOMIC DNA]</scope>
</reference>
<evidence type="ECO:0000313" key="4">
    <source>
        <dbReference type="Proteomes" id="UP000221734"/>
    </source>
</evidence>
<evidence type="ECO:0000313" key="3">
    <source>
        <dbReference type="EMBL" id="SOH04419.1"/>
    </source>
</evidence>
<dbReference type="EMBL" id="CT573072">
    <property type="protein sequence ID" value="CAJ72944.1"/>
    <property type="molecule type" value="Genomic_DNA"/>
</dbReference>
<evidence type="ECO:0000313" key="5">
    <source>
        <dbReference type="Proteomes" id="UP000501926"/>
    </source>
</evidence>
<dbReference type="EMBL" id="CP049055">
    <property type="protein sequence ID" value="QII09666.1"/>
    <property type="molecule type" value="Genomic_DNA"/>
</dbReference>
<dbReference type="Proteomes" id="UP000501926">
    <property type="component" value="Chromosome"/>
</dbReference>
<name>Q1PY40_KUEST</name>
<dbReference type="EMBL" id="LT934425">
    <property type="protein sequence ID" value="SOH04419.1"/>
    <property type="molecule type" value="Genomic_DNA"/>
</dbReference>
<protein>
    <recommendedName>
        <fullName evidence="6">TIGR04076 family protein</fullName>
    </recommendedName>
</protein>
<dbReference type="InterPro" id="IPR023811">
    <property type="entry name" value="CHP04076"/>
</dbReference>
<reference evidence="1" key="1">
    <citation type="journal article" date="2006" name="Nature">
        <title>Deciphering the evolution and metabolism of an anammox bacterium from a community genome.</title>
        <authorList>
            <person name="Strous M."/>
            <person name="Pelletier E."/>
            <person name="Mangenot S."/>
            <person name="Rattei T."/>
            <person name="Lehner A."/>
            <person name="Taylor M.W."/>
            <person name="Horn M."/>
            <person name="Daims H."/>
            <person name="Bartol-Mavel D."/>
            <person name="Wincker P."/>
            <person name="Barbe V."/>
            <person name="Fonknechten N."/>
            <person name="Vallenet D."/>
            <person name="Segurens B."/>
            <person name="Schenowitz-Truong C."/>
            <person name="Medigue C."/>
            <person name="Collingro A."/>
            <person name="Snel B."/>
            <person name="Dutilh B.E."/>
            <person name="OpDenCamp H.J.M."/>
            <person name="vanDerDrift C."/>
            <person name="Cirpus I."/>
            <person name="vanDePas-Schoonen K.T."/>
            <person name="Harhangi H.R."/>
            <person name="vanNiftrik L."/>
            <person name="Schmid M."/>
            <person name="Keltjens J."/>
            <person name="vanDeVossenberg J."/>
            <person name="Kartal B."/>
            <person name="Meier H."/>
            <person name="Frishman D."/>
            <person name="Huynen M.A."/>
            <person name="Mewes H."/>
            <person name="Weissenbach J."/>
            <person name="Jetten M.S.M."/>
            <person name="Wagner M."/>
            <person name="LePaslier D."/>
        </authorList>
    </citation>
    <scope>NUCLEOTIDE SEQUENCE</scope>
</reference>
<reference evidence="2 5" key="5">
    <citation type="submission" date="2020-02" db="EMBL/GenBank/DDBJ databases">
        <title>Newly sequenced genome of strain CSTR1 showed variability in Candidatus Kuenenia stuttgartiensis genomes.</title>
        <authorList>
            <person name="Ding C."/>
            <person name="Adrian L."/>
        </authorList>
    </citation>
    <scope>NUCLEOTIDE SEQUENCE [LARGE SCALE GENOMIC DNA]</scope>
    <source>
        <strain evidence="2 5">CSTR1</strain>
    </source>
</reference>
<evidence type="ECO:0000313" key="2">
    <source>
        <dbReference type="EMBL" id="QII09666.1"/>
    </source>
</evidence>
<organism evidence="1">
    <name type="scientific">Kuenenia stuttgartiensis</name>
    <dbReference type="NCBI Taxonomy" id="174633"/>
    <lineage>
        <taxon>Bacteria</taxon>
        <taxon>Pseudomonadati</taxon>
        <taxon>Planctomycetota</taxon>
        <taxon>Candidatus Brocadiia</taxon>
        <taxon>Candidatus Brocadiales</taxon>
        <taxon>Candidatus Brocadiaceae</taxon>
        <taxon>Candidatus Kuenenia</taxon>
    </lineage>
</organism>
<dbReference type="AlphaFoldDB" id="Q1PY40"/>
<gene>
    <name evidence="2" type="ORF">KsCSTR_02870</name>
    <name evidence="3" type="ORF">KSMBR1_1921</name>
    <name evidence="1" type="ORF">kustd2199</name>
</gene>
<evidence type="ECO:0000313" key="1">
    <source>
        <dbReference type="EMBL" id="CAJ72944.1"/>
    </source>
</evidence>
<dbReference type="NCBIfam" id="TIGR04076">
    <property type="entry name" value="TIGR04076 family protein"/>
    <property type="match status" value="1"/>
</dbReference>
<sequence length="97" mass="10729">MKCKSSSFKVVATVAEKGSCNYYKKGDSFPLTGFTPKGLCDCAYAVLSRDAQSLRYGARLPWQTSEDTLLAHCPDPTGAVWELKRTPREKNDTEPAH</sequence>
<keyword evidence="4" id="KW-1185">Reference proteome</keyword>
<dbReference type="Proteomes" id="UP000221734">
    <property type="component" value="Chromosome Kuenenia_stuttgartiensis_MBR1"/>
</dbReference>
<dbReference type="RefSeq" id="WP_157820506.1">
    <property type="nucleotide sequence ID" value="NZ_CP049055.1"/>
</dbReference>
<evidence type="ECO:0008006" key="6">
    <source>
        <dbReference type="Google" id="ProtNLM"/>
    </source>
</evidence>
<reference evidence="1" key="2">
    <citation type="submission" date="2006-01" db="EMBL/GenBank/DDBJ databases">
        <authorList>
            <person name="Genoscope"/>
        </authorList>
    </citation>
    <scope>NUCLEOTIDE SEQUENCE</scope>
</reference>
<accession>Q1PY40</accession>
<proteinExistence type="predicted"/>
<reference evidence="3" key="3">
    <citation type="submission" date="2017-10" db="EMBL/GenBank/DDBJ databases">
        <authorList>
            <person name="Banno H."/>
            <person name="Chua N.-H."/>
        </authorList>
    </citation>
    <scope>NUCLEOTIDE SEQUENCE [LARGE SCALE GENOMIC DNA]</scope>
    <source>
        <strain evidence="3">Kuenenia_mbr1_ru-nijmegen</strain>
    </source>
</reference>